<proteinExistence type="predicted"/>
<dbReference type="EMBL" id="LAZR01010002">
    <property type="protein sequence ID" value="KKM69369.1"/>
    <property type="molecule type" value="Genomic_DNA"/>
</dbReference>
<dbReference type="AlphaFoldDB" id="A0A0F9JHM6"/>
<comment type="caution">
    <text evidence="1">The sequence shown here is derived from an EMBL/GenBank/DDBJ whole genome shotgun (WGS) entry which is preliminary data.</text>
</comment>
<organism evidence="1">
    <name type="scientific">marine sediment metagenome</name>
    <dbReference type="NCBI Taxonomy" id="412755"/>
    <lineage>
        <taxon>unclassified sequences</taxon>
        <taxon>metagenomes</taxon>
        <taxon>ecological metagenomes</taxon>
    </lineage>
</organism>
<gene>
    <name evidence="1" type="ORF">LCGC14_1451390</name>
</gene>
<reference evidence="1" key="1">
    <citation type="journal article" date="2015" name="Nature">
        <title>Complex archaea that bridge the gap between prokaryotes and eukaryotes.</title>
        <authorList>
            <person name="Spang A."/>
            <person name="Saw J.H."/>
            <person name="Jorgensen S.L."/>
            <person name="Zaremba-Niedzwiedzka K."/>
            <person name="Martijn J."/>
            <person name="Lind A.E."/>
            <person name="van Eijk R."/>
            <person name="Schleper C."/>
            <person name="Guy L."/>
            <person name="Ettema T.J."/>
        </authorList>
    </citation>
    <scope>NUCLEOTIDE SEQUENCE</scope>
</reference>
<protein>
    <submittedName>
        <fullName evidence="1">Uncharacterized protein</fullName>
    </submittedName>
</protein>
<evidence type="ECO:0000313" key="1">
    <source>
        <dbReference type="EMBL" id="KKM69369.1"/>
    </source>
</evidence>
<name>A0A0F9JHM6_9ZZZZ</name>
<accession>A0A0F9JHM6</accession>
<sequence>MEIKMCGICDKLLEGEYNRCPKCDNDVLIEDVEGLIKLLLAHIRDCDESVLNNSRYEIEDFKIGSK</sequence>